<accession>A0ABU8WY78</accession>
<sequence length="203" mass="23112">MWRHKPPLKNLRRTVRREVARQAECGRQVRLMFQDEGRFGLLGIPRRCWAPHGTRPVVGARLERKYLYAFSAVSPHDGVLDSLVLPWVNAETMSLFLSEVAQRHAAEFILMVMDQAGWHIAGDLVVPKNMRVLFLPPYSPELNPAEHLWESLREDCFANHVFANLDAVERALTRGLVALESNPARTQSMTGFDWITSISLNAI</sequence>
<gene>
    <name evidence="2" type="ORF">WKW82_37370</name>
</gene>
<protein>
    <submittedName>
        <fullName evidence="2">IS630 family transposase</fullName>
    </submittedName>
</protein>
<dbReference type="Pfam" id="PF13358">
    <property type="entry name" value="DDE_3"/>
    <property type="match status" value="1"/>
</dbReference>
<keyword evidence="3" id="KW-1185">Reference proteome</keyword>
<name>A0ABU8WY78_9BURK</name>
<dbReference type="Gene3D" id="3.30.420.10">
    <property type="entry name" value="Ribonuclease H-like superfamily/Ribonuclease H"/>
    <property type="match status" value="1"/>
</dbReference>
<dbReference type="InterPro" id="IPR036397">
    <property type="entry name" value="RNaseH_sf"/>
</dbReference>
<organism evidence="2 3">
    <name type="scientific">Variovorax rhizosphaerae</name>
    <dbReference type="NCBI Taxonomy" id="1836200"/>
    <lineage>
        <taxon>Bacteria</taxon>
        <taxon>Pseudomonadati</taxon>
        <taxon>Pseudomonadota</taxon>
        <taxon>Betaproteobacteria</taxon>
        <taxon>Burkholderiales</taxon>
        <taxon>Comamonadaceae</taxon>
        <taxon>Variovorax</taxon>
    </lineage>
</organism>
<dbReference type="RefSeq" id="WP_340348293.1">
    <property type="nucleotide sequence ID" value="NZ_JBBKZT010000037.1"/>
</dbReference>
<dbReference type="InterPro" id="IPR038717">
    <property type="entry name" value="Tc1-like_DDE_dom"/>
</dbReference>
<evidence type="ECO:0000313" key="2">
    <source>
        <dbReference type="EMBL" id="MEJ8852344.1"/>
    </source>
</evidence>
<evidence type="ECO:0000313" key="3">
    <source>
        <dbReference type="Proteomes" id="UP001385892"/>
    </source>
</evidence>
<dbReference type="Proteomes" id="UP001385892">
    <property type="component" value="Unassembled WGS sequence"/>
</dbReference>
<reference evidence="2 3" key="1">
    <citation type="submission" date="2024-03" db="EMBL/GenBank/DDBJ databases">
        <title>Novel species of the genus Variovorax.</title>
        <authorList>
            <person name="Liu Q."/>
            <person name="Xin Y.-H."/>
        </authorList>
    </citation>
    <scope>NUCLEOTIDE SEQUENCE [LARGE SCALE GENOMIC DNA]</scope>
    <source>
        <strain evidence="2 3">KACC 18900</strain>
    </source>
</reference>
<feature type="domain" description="Tc1-like transposase DDE" evidence="1">
    <location>
        <begin position="30"/>
        <end position="168"/>
    </location>
</feature>
<proteinExistence type="predicted"/>
<comment type="caution">
    <text evidence="2">The sequence shown here is derived from an EMBL/GenBank/DDBJ whole genome shotgun (WGS) entry which is preliminary data.</text>
</comment>
<dbReference type="NCBIfam" id="NF033545">
    <property type="entry name" value="transpos_IS630"/>
    <property type="match status" value="1"/>
</dbReference>
<dbReference type="InterPro" id="IPR047655">
    <property type="entry name" value="Transpos_IS630-like"/>
</dbReference>
<dbReference type="EMBL" id="JBBKZT010000037">
    <property type="protein sequence ID" value="MEJ8852344.1"/>
    <property type="molecule type" value="Genomic_DNA"/>
</dbReference>
<evidence type="ECO:0000259" key="1">
    <source>
        <dbReference type="Pfam" id="PF13358"/>
    </source>
</evidence>